<keyword evidence="10" id="KW-0813">Transport</keyword>
<comment type="subcellular location">
    <subcellularLocation>
        <location evidence="1">Membrane</location>
        <topology evidence="1">Multi-pass membrane protein</topology>
    </subcellularLocation>
</comment>
<feature type="transmembrane region" description="Helical" evidence="7">
    <location>
        <begin position="157"/>
        <end position="173"/>
    </location>
</feature>
<evidence type="ECO:0000313" key="9">
    <source>
        <dbReference type="EMBL" id="CAI4000959.1"/>
    </source>
</evidence>
<feature type="domain" description="EF-hand" evidence="8">
    <location>
        <begin position="342"/>
        <end position="377"/>
    </location>
</feature>
<dbReference type="AlphaFoldDB" id="A0A9P1D043"/>
<evidence type="ECO:0000313" key="10">
    <source>
        <dbReference type="EMBL" id="CAL4788271.1"/>
    </source>
</evidence>
<protein>
    <submittedName>
        <fullName evidence="10">Sodium channel protein type 3 subunit alpha</fullName>
    </submittedName>
</protein>
<dbReference type="Proteomes" id="UP001152797">
    <property type="component" value="Unassembled WGS sequence"/>
</dbReference>
<keyword evidence="6" id="KW-0175">Coiled coil</keyword>
<dbReference type="GO" id="GO:0001518">
    <property type="term" value="C:voltage-gated sodium channel complex"/>
    <property type="evidence" value="ECO:0007669"/>
    <property type="project" value="TreeGrafter"/>
</dbReference>
<keyword evidence="10" id="KW-0406">Ion transport</keyword>
<dbReference type="GO" id="GO:0005509">
    <property type="term" value="F:calcium ion binding"/>
    <property type="evidence" value="ECO:0007669"/>
    <property type="project" value="InterPro"/>
</dbReference>
<dbReference type="PANTHER" id="PTHR10037:SF62">
    <property type="entry name" value="SODIUM CHANNEL PROTEIN 60E"/>
    <property type="match status" value="1"/>
</dbReference>
<accession>A0A9P1D043</accession>
<dbReference type="InterPro" id="IPR027359">
    <property type="entry name" value="Volt_channel_dom_sf"/>
</dbReference>
<sequence length="413" mass="46876">MRSTLASVFEGGRRSEAQAVLRESFCDRFERLTREFTEWCTAPYIAEDDEGDDESTAEETDQSKPKAAENLERPLLQRLVNSNGFEACSMMSIILCMFFLGADAACFTCQDGTKVFYEVMNQLFVFAFLVEWCLRVAKDGKKYFLPLKAEHVLDTLIVWVCGVLLGWIIPLTLQDVKRSPITQSLNVLRSMRTLRFFAFLKNFDTFKMLLAGLLGTISTLAACVILLAMLDLLFGIIAIELIGRFEPWGLAERGTAAWNFQNGLIPSCMAMTRFIFWDNASDFLAELLEKQPYIWIFCFCYIAISAYVILNLVTAVICRKAQSMSQANLAERAKEVREEEKKTLKDLKNLFLKLDADGSGQVSFEEFDAAFRIPEIRYKFVVLGFDEEEAKRLFKVLDADGEGELSVSEFTKG</sequence>
<keyword evidence="2 7" id="KW-0812">Transmembrane</keyword>
<feature type="transmembrane region" description="Helical" evidence="7">
    <location>
        <begin position="209"/>
        <end position="239"/>
    </location>
</feature>
<dbReference type="PANTHER" id="PTHR10037">
    <property type="entry name" value="VOLTAGE-GATED CATION CHANNEL CALCIUM AND SODIUM"/>
    <property type="match status" value="1"/>
</dbReference>
<keyword evidence="5 7" id="KW-0472">Membrane</keyword>
<feature type="transmembrane region" description="Helical" evidence="7">
    <location>
        <begin position="119"/>
        <end position="137"/>
    </location>
</feature>
<dbReference type="PROSITE" id="PS50222">
    <property type="entry name" value="EF_HAND_2"/>
    <property type="match status" value="2"/>
</dbReference>
<dbReference type="Gene3D" id="1.10.287.70">
    <property type="match status" value="1"/>
</dbReference>
<dbReference type="Pfam" id="PF00520">
    <property type="entry name" value="Ion_trans"/>
    <property type="match status" value="1"/>
</dbReference>
<gene>
    <name evidence="9" type="ORF">C1SCF055_LOCUS27038</name>
</gene>
<feature type="non-terminal residue" evidence="9">
    <location>
        <position position="1"/>
    </location>
</feature>
<keyword evidence="10" id="KW-0407">Ion channel</keyword>
<evidence type="ECO:0000256" key="2">
    <source>
        <dbReference type="ARBA" id="ARBA00022692"/>
    </source>
</evidence>
<evidence type="ECO:0000256" key="1">
    <source>
        <dbReference type="ARBA" id="ARBA00004141"/>
    </source>
</evidence>
<dbReference type="CDD" id="cd00051">
    <property type="entry name" value="EFh"/>
    <property type="match status" value="1"/>
</dbReference>
<organism evidence="9">
    <name type="scientific">Cladocopium goreaui</name>
    <dbReference type="NCBI Taxonomy" id="2562237"/>
    <lineage>
        <taxon>Eukaryota</taxon>
        <taxon>Sar</taxon>
        <taxon>Alveolata</taxon>
        <taxon>Dinophyceae</taxon>
        <taxon>Suessiales</taxon>
        <taxon>Symbiodiniaceae</taxon>
        <taxon>Cladocopium</taxon>
    </lineage>
</organism>
<feature type="transmembrane region" description="Helical" evidence="7">
    <location>
        <begin position="293"/>
        <end position="318"/>
    </location>
</feature>
<proteinExistence type="predicted"/>
<dbReference type="EMBL" id="CAMXCT030002867">
    <property type="protein sequence ID" value="CAL4788271.1"/>
    <property type="molecule type" value="Genomic_DNA"/>
</dbReference>
<comment type="caution">
    <text evidence="9">The sequence shown here is derived from an EMBL/GenBank/DDBJ whole genome shotgun (WGS) entry which is preliminary data.</text>
</comment>
<dbReference type="InterPro" id="IPR011992">
    <property type="entry name" value="EF-hand-dom_pair"/>
</dbReference>
<dbReference type="InterPro" id="IPR005821">
    <property type="entry name" value="Ion_trans_dom"/>
</dbReference>
<keyword evidence="4 7" id="KW-1133">Transmembrane helix</keyword>
<feature type="coiled-coil region" evidence="6">
    <location>
        <begin position="330"/>
        <end position="357"/>
    </location>
</feature>
<feature type="domain" description="EF-hand" evidence="8">
    <location>
        <begin position="385"/>
        <end position="413"/>
    </location>
</feature>
<dbReference type="EMBL" id="CAMXCT010002867">
    <property type="protein sequence ID" value="CAI4000959.1"/>
    <property type="molecule type" value="Genomic_DNA"/>
</dbReference>
<dbReference type="EMBL" id="CAMXCT020002867">
    <property type="protein sequence ID" value="CAL1154334.1"/>
    <property type="molecule type" value="Genomic_DNA"/>
</dbReference>
<dbReference type="InterPro" id="IPR043203">
    <property type="entry name" value="VGCC_Ca_Na"/>
</dbReference>
<evidence type="ECO:0000259" key="8">
    <source>
        <dbReference type="PROSITE" id="PS50222"/>
    </source>
</evidence>
<dbReference type="InterPro" id="IPR018247">
    <property type="entry name" value="EF_Hand_1_Ca_BS"/>
</dbReference>
<dbReference type="PROSITE" id="PS00018">
    <property type="entry name" value="EF_HAND_1"/>
    <property type="match status" value="2"/>
</dbReference>
<keyword evidence="3" id="KW-0106">Calcium</keyword>
<dbReference type="OrthoDB" id="441224at2759"/>
<dbReference type="SUPFAM" id="SSF81324">
    <property type="entry name" value="Voltage-gated potassium channels"/>
    <property type="match status" value="1"/>
</dbReference>
<evidence type="ECO:0000313" key="11">
    <source>
        <dbReference type="Proteomes" id="UP001152797"/>
    </source>
</evidence>
<keyword evidence="11" id="KW-1185">Reference proteome</keyword>
<evidence type="ECO:0000256" key="7">
    <source>
        <dbReference type="SAM" id="Phobius"/>
    </source>
</evidence>
<name>A0A9P1D043_9DINO</name>
<dbReference type="InterPro" id="IPR002048">
    <property type="entry name" value="EF_hand_dom"/>
</dbReference>
<evidence type="ECO:0000256" key="3">
    <source>
        <dbReference type="ARBA" id="ARBA00022837"/>
    </source>
</evidence>
<evidence type="ECO:0000256" key="6">
    <source>
        <dbReference type="SAM" id="Coils"/>
    </source>
</evidence>
<reference evidence="10 11" key="2">
    <citation type="submission" date="2024-05" db="EMBL/GenBank/DDBJ databases">
        <authorList>
            <person name="Chen Y."/>
            <person name="Shah S."/>
            <person name="Dougan E. K."/>
            <person name="Thang M."/>
            <person name="Chan C."/>
        </authorList>
    </citation>
    <scope>NUCLEOTIDE SEQUENCE [LARGE SCALE GENOMIC DNA]</scope>
</reference>
<dbReference type="Pfam" id="PF13499">
    <property type="entry name" value="EF-hand_7"/>
    <property type="match status" value="1"/>
</dbReference>
<dbReference type="SMART" id="SM00054">
    <property type="entry name" value="EFh"/>
    <property type="match status" value="2"/>
</dbReference>
<feature type="transmembrane region" description="Helical" evidence="7">
    <location>
        <begin position="84"/>
        <end position="107"/>
    </location>
</feature>
<dbReference type="Gene3D" id="1.20.120.350">
    <property type="entry name" value="Voltage-gated potassium channels. Chain C"/>
    <property type="match status" value="1"/>
</dbReference>
<reference evidence="9" key="1">
    <citation type="submission" date="2022-10" db="EMBL/GenBank/DDBJ databases">
        <authorList>
            <person name="Chen Y."/>
            <person name="Dougan E. K."/>
            <person name="Chan C."/>
            <person name="Rhodes N."/>
            <person name="Thang M."/>
        </authorList>
    </citation>
    <scope>NUCLEOTIDE SEQUENCE</scope>
</reference>
<dbReference type="SUPFAM" id="SSF47473">
    <property type="entry name" value="EF-hand"/>
    <property type="match status" value="1"/>
</dbReference>
<evidence type="ECO:0000256" key="4">
    <source>
        <dbReference type="ARBA" id="ARBA00022989"/>
    </source>
</evidence>
<dbReference type="Gene3D" id="1.10.238.10">
    <property type="entry name" value="EF-hand"/>
    <property type="match status" value="1"/>
</dbReference>
<evidence type="ECO:0000256" key="5">
    <source>
        <dbReference type="ARBA" id="ARBA00023136"/>
    </source>
</evidence>
<dbReference type="GO" id="GO:0005248">
    <property type="term" value="F:voltage-gated sodium channel activity"/>
    <property type="evidence" value="ECO:0007669"/>
    <property type="project" value="TreeGrafter"/>
</dbReference>